<sequence>MTTRRGFLRILGAASAGAVVPSLSWADLGAPAYIAAARRPDGAFALFGVDAEGEDLFSVELPDRAHSTALHPKLARAVVFARRPGTYAIVFDCATGRSLRQLDAAAGSVFCGHGAFSPDGKLLYTSEAEIDTGEGLIGIWDVAAGFRRLGAMSSGGIGPHEILMLPDGMLAVANGALENGPDGRPDPIALQEMEPNLTYIDLATREIQQVVALSGPMRRNSIRHLAVRPDGLLAFAMQWHGADTEAPALLGLHRRGEAAPTLLTADGPAQFALKGYAGSVAFSGDGARVAISSPIGGLVDVFDAETGAHAWRCPRPDVCGLAPSGPGFVANTGAGDWLLLDRGGPEPRLTVTTEPGRAWDNHMMALRG</sequence>
<dbReference type="SUPFAM" id="SSF50969">
    <property type="entry name" value="YVTN repeat-like/Quinoprotein amine dehydrogenase"/>
    <property type="match status" value="1"/>
</dbReference>
<reference evidence="2 3" key="1">
    <citation type="submission" date="2017-08" db="EMBL/GenBank/DDBJ databases">
        <title>Infants hospitalized years apart are colonized by the same room-sourced microbial strains.</title>
        <authorList>
            <person name="Brooks B."/>
            <person name="Olm M.R."/>
            <person name="Firek B.A."/>
            <person name="Baker R."/>
            <person name="Thomas B.C."/>
            <person name="Morowitz M.J."/>
            <person name="Banfield J.F."/>
        </authorList>
    </citation>
    <scope>NUCLEOTIDE SEQUENCE [LARGE SCALE GENOMIC DNA]</scope>
    <source>
        <strain evidence="2">S2_005_002_R2_34</strain>
    </source>
</reference>
<dbReference type="Proteomes" id="UP000249185">
    <property type="component" value="Unassembled WGS sequence"/>
</dbReference>
<evidence type="ECO:0000256" key="1">
    <source>
        <dbReference type="SAM" id="SignalP"/>
    </source>
</evidence>
<evidence type="ECO:0000313" key="3">
    <source>
        <dbReference type="Proteomes" id="UP000249185"/>
    </source>
</evidence>
<keyword evidence="1" id="KW-0732">Signal</keyword>
<feature type="signal peptide" evidence="1">
    <location>
        <begin position="1"/>
        <end position="26"/>
    </location>
</feature>
<dbReference type="InterPro" id="IPR015943">
    <property type="entry name" value="WD40/YVTN_repeat-like_dom_sf"/>
</dbReference>
<gene>
    <name evidence="2" type="ORF">DI556_02170</name>
</gene>
<protein>
    <submittedName>
        <fullName evidence="2">DUF1513 domain-containing protein</fullName>
    </submittedName>
</protein>
<organism evidence="2 3">
    <name type="scientific">Rhodovulum sulfidophilum</name>
    <name type="common">Rhodobacter sulfidophilus</name>
    <dbReference type="NCBI Taxonomy" id="35806"/>
    <lineage>
        <taxon>Bacteria</taxon>
        <taxon>Pseudomonadati</taxon>
        <taxon>Pseudomonadota</taxon>
        <taxon>Alphaproteobacteria</taxon>
        <taxon>Rhodobacterales</taxon>
        <taxon>Paracoccaceae</taxon>
        <taxon>Rhodovulum</taxon>
    </lineage>
</organism>
<dbReference type="EMBL" id="QFPW01000001">
    <property type="protein sequence ID" value="PZQ52480.1"/>
    <property type="molecule type" value="Genomic_DNA"/>
</dbReference>
<dbReference type="AlphaFoldDB" id="A0A2W5QLR7"/>
<dbReference type="InterPro" id="IPR011044">
    <property type="entry name" value="Quino_amine_DH_bsu"/>
</dbReference>
<dbReference type="Pfam" id="PF07433">
    <property type="entry name" value="DUF1513"/>
    <property type="match status" value="1"/>
</dbReference>
<comment type="caution">
    <text evidence="2">The sequence shown here is derived from an EMBL/GenBank/DDBJ whole genome shotgun (WGS) entry which is preliminary data.</text>
</comment>
<proteinExistence type="predicted"/>
<accession>A0A2W5QLR7</accession>
<dbReference type="InterPro" id="IPR006311">
    <property type="entry name" value="TAT_signal"/>
</dbReference>
<feature type="chain" id="PRO_5016003030" evidence="1">
    <location>
        <begin position="27"/>
        <end position="368"/>
    </location>
</feature>
<dbReference type="InterPro" id="IPR008311">
    <property type="entry name" value="UCP028101"/>
</dbReference>
<dbReference type="PIRSF" id="PIRSF028101">
    <property type="entry name" value="UCP028101"/>
    <property type="match status" value="1"/>
</dbReference>
<name>A0A2W5QLR7_RHOSU</name>
<dbReference type="PROSITE" id="PS51318">
    <property type="entry name" value="TAT"/>
    <property type="match status" value="1"/>
</dbReference>
<evidence type="ECO:0000313" key="2">
    <source>
        <dbReference type="EMBL" id="PZQ52480.1"/>
    </source>
</evidence>
<dbReference type="Gene3D" id="2.130.10.10">
    <property type="entry name" value="YVTN repeat-like/Quinoprotein amine dehydrogenase"/>
    <property type="match status" value="1"/>
</dbReference>